<dbReference type="EMBL" id="HE573023">
    <property type="protein sequence ID" value="CCC49382.1"/>
    <property type="molecule type" value="Genomic_DNA"/>
</dbReference>
<feature type="region of interest" description="Disordered" evidence="1">
    <location>
        <begin position="53"/>
        <end position="79"/>
    </location>
</feature>
<evidence type="ECO:0000313" key="2">
    <source>
        <dbReference type="EMBL" id="CCC49382.1"/>
    </source>
</evidence>
<evidence type="ECO:0008006" key="3">
    <source>
        <dbReference type="Google" id="ProtNLM"/>
    </source>
</evidence>
<feature type="compositionally biased region" description="Polar residues" evidence="1">
    <location>
        <begin position="160"/>
        <end position="178"/>
    </location>
</feature>
<feature type="region of interest" description="Disordered" evidence="1">
    <location>
        <begin position="1"/>
        <end position="23"/>
    </location>
</feature>
<name>G0TZH8_TRYVY</name>
<feature type="region of interest" description="Disordered" evidence="1">
    <location>
        <begin position="497"/>
        <end position="525"/>
    </location>
</feature>
<protein>
    <recommendedName>
        <fullName evidence="3">Ubiquitin-like domain-containing protein</fullName>
    </recommendedName>
</protein>
<gene>
    <name evidence="2" type="ORF">TVY486_0706910</name>
</gene>
<proteinExistence type="predicted"/>
<accession>G0TZH8</accession>
<sequence length="648" mass="69719">MKALPQPQSTPVALSPAPRPPAEAAASIEGFDDWCRPIGLSYRVMAVLLEGRPPRRGRSSISKLAENVSKAPPSSLPPPARWCSRKMHCGDAKVYGISGLSTGFGSGRDGNKISSKHRDSRPLMSPVPPDSMGTGQDAADWTYNEALEPGSGGNERQECPLSTQPRRGSPSVSDNPTDQLKLLPFQKNKAADMSEVTEGILLRGRCSNRSVNPQQQQRQASQREKSDHQSALSEGKVEGIAVACSTAREKGNISMGCRHVLSACHNGGDALTVEPATHSVPARRDCATSPFMLKSCTTTFTVIAVNKGADAFDNGKDSQYPLHCSPLAVRVAVPTDALDGHVVRDIKLCVESQIGVNAKHQTLWAGGVVLRDDVPLSFFEPSSTFLMDVDTSREPHSCAGEVKRAKLLHAVAEERLSAREYETRLTDLSLPAATVTPRDREAVLLHPDGSSSAQDFDDVCVPCFDRAIFPKPADAQAPDMDDCDLWKSQKEGPCREATCGTARPGSESPPQRVMDQSSIDGCSVANSEDGTTRACSLLHVSISPSSTATESGFDCRNASCKTLPPSEVTEVEKQMELTLSAYGDDSSPSLKGTEMSSGKRKLVERRKVLEEAIAEAQHQMKLLAWICSRQTNTEAVDKGKMNSHAVEC</sequence>
<feature type="compositionally biased region" description="Polar residues" evidence="1">
    <location>
        <begin position="514"/>
        <end position="525"/>
    </location>
</feature>
<feature type="region of interest" description="Disordered" evidence="1">
    <location>
        <begin position="105"/>
        <end position="179"/>
    </location>
</feature>
<evidence type="ECO:0000256" key="1">
    <source>
        <dbReference type="SAM" id="MobiDB-lite"/>
    </source>
</evidence>
<dbReference type="AlphaFoldDB" id="G0TZH8"/>
<feature type="region of interest" description="Disordered" evidence="1">
    <location>
        <begin position="204"/>
        <end position="234"/>
    </location>
</feature>
<organism evidence="2">
    <name type="scientific">Trypanosoma vivax (strain Y486)</name>
    <dbReference type="NCBI Taxonomy" id="1055687"/>
    <lineage>
        <taxon>Eukaryota</taxon>
        <taxon>Discoba</taxon>
        <taxon>Euglenozoa</taxon>
        <taxon>Kinetoplastea</taxon>
        <taxon>Metakinetoplastina</taxon>
        <taxon>Trypanosomatida</taxon>
        <taxon>Trypanosomatidae</taxon>
        <taxon>Trypanosoma</taxon>
        <taxon>Duttonella</taxon>
    </lineage>
</organism>
<reference evidence="2" key="1">
    <citation type="journal article" date="2012" name="Proc. Natl. Acad. Sci. U.S.A.">
        <title>Antigenic diversity is generated by distinct evolutionary mechanisms in African trypanosome species.</title>
        <authorList>
            <person name="Jackson A.P."/>
            <person name="Berry A."/>
            <person name="Aslett M."/>
            <person name="Allison H.C."/>
            <person name="Burton P."/>
            <person name="Vavrova-Anderson J."/>
            <person name="Brown R."/>
            <person name="Browne H."/>
            <person name="Corton N."/>
            <person name="Hauser H."/>
            <person name="Gamble J."/>
            <person name="Gilderthorp R."/>
            <person name="Marcello L."/>
            <person name="McQuillan J."/>
            <person name="Otto T.D."/>
            <person name="Quail M.A."/>
            <person name="Sanders M.J."/>
            <person name="van Tonder A."/>
            <person name="Ginger M.L."/>
            <person name="Field M.C."/>
            <person name="Barry J.D."/>
            <person name="Hertz-Fowler C."/>
            <person name="Berriman M."/>
        </authorList>
    </citation>
    <scope>NUCLEOTIDE SEQUENCE</scope>
    <source>
        <strain evidence="2">Y486</strain>
    </source>
</reference>
<dbReference type="VEuPathDB" id="TriTrypDB:TvY486_0706910"/>
<feature type="compositionally biased region" description="Polar residues" evidence="1">
    <location>
        <begin position="1"/>
        <end position="12"/>
    </location>
</feature>